<dbReference type="InterPro" id="IPR036192">
    <property type="entry name" value="Cell_div_ZapA-like_sf"/>
</dbReference>
<dbReference type="AlphaFoldDB" id="F0EJ57"/>
<organism evidence="1 2">
    <name type="scientific">Enterococcus casseliflavus ATCC 12755</name>
    <dbReference type="NCBI Taxonomy" id="888066"/>
    <lineage>
        <taxon>Bacteria</taxon>
        <taxon>Bacillati</taxon>
        <taxon>Bacillota</taxon>
        <taxon>Bacilli</taxon>
        <taxon>Lactobacillales</taxon>
        <taxon>Enterococcaceae</taxon>
        <taxon>Enterococcus</taxon>
    </lineage>
</organism>
<name>F0EJ57_ENTCA</name>
<dbReference type="EMBL" id="AEWT01000010">
    <property type="protein sequence ID" value="EGC70107.1"/>
    <property type="molecule type" value="Genomic_DNA"/>
</dbReference>
<dbReference type="InterPro" id="IPR053712">
    <property type="entry name" value="Bac_CellDiv_Activator"/>
</dbReference>
<comment type="caution">
    <text evidence="1">The sequence shown here is derived from an EMBL/GenBank/DDBJ whole genome shotgun (WGS) entry which is preliminary data.</text>
</comment>
<evidence type="ECO:0000313" key="1">
    <source>
        <dbReference type="EMBL" id="EGC70107.1"/>
    </source>
</evidence>
<accession>F0EJ57</accession>
<proteinExistence type="predicted"/>
<dbReference type="Gene3D" id="6.10.250.790">
    <property type="match status" value="1"/>
</dbReference>
<reference evidence="1 2" key="1">
    <citation type="submission" date="2011-01" db="EMBL/GenBank/DDBJ databases">
        <authorList>
            <person name="Muzny D."/>
            <person name="Qin X."/>
            <person name="Deng J."/>
            <person name="Jiang H."/>
            <person name="Liu Y."/>
            <person name="Qu J."/>
            <person name="Song X.-Z."/>
            <person name="Zhang L."/>
            <person name="Thornton R."/>
            <person name="Coyle M."/>
            <person name="Francisco L."/>
            <person name="Jackson L."/>
            <person name="Javaid M."/>
            <person name="Korchina V."/>
            <person name="Kovar C."/>
            <person name="Mata R."/>
            <person name="Mathew T."/>
            <person name="Ngo R."/>
            <person name="Nguyen L."/>
            <person name="Nguyen N."/>
            <person name="Okwuonu G."/>
            <person name="Ongeri F."/>
            <person name="Pham C."/>
            <person name="Simmons D."/>
            <person name="Wilczek-Boney K."/>
            <person name="Hale W."/>
            <person name="Jakkamsetti A."/>
            <person name="Pham P."/>
            <person name="Ruth R."/>
            <person name="San Lucas F."/>
            <person name="Warren J."/>
            <person name="Zhang J."/>
            <person name="Zhao Z."/>
            <person name="Zhou C."/>
            <person name="Zhu D."/>
            <person name="Lee S."/>
            <person name="Bess C."/>
            <person name="Blankenburg K."/>
            <person name="Forbes L."/>
            <person name="Fu Q."/>
            <person name="Gubbala S."/>
            <person name="Hirani K."/>
            <person name="Jayaseelan J.C."/>
            <person name="Lara F."/>
            <person name="Munidasa M."/>
            <person name="Palculict T."/>
            <person name="Patil S."/>
            <person name="Pu L.-L."/>
            <person name="Saada N."/>
            <person name="Tang L."/>
            <person name="Weissenberger G."/>
            <person name="Zhu Y."/>
            <person name="Hemphill L."/>
            <person name="Shang Y."/>
            <person name="Youmans B."/>
            <person name="Ayvaz T."/>
            <person name="Ross M."/>
            <person name="Santibanez J."/>
            <person name="Aqrawi P."/>
            <person name="Gross S."/>
            <person name="Joshi V."/>
            <person name="Fowler G."/>
            <person name="Nazareth L."/>
            <person name="Reid J."/>
            <person name="Worley K."/>
            <person name="Petrosino J."/>
            <person name="Highlander S."/>
            <person name="Gibbs R."/>
        </authorList>
    </citation>
    <scope>NUCLEOTIDE SEQUENCE [LARGE SCALE GENOMIC DNA]</scope>
    <source>
        <strain evidence="1 2">ATCC 12755</strain>
    </source>
</reference>
<sequence length="152" mass="17451">MGGNIPMTEQKKRYKAVIANQSYTIIGRESKEHMDMVTRLVNDQLLEIMQLSPQTDQEQASILLAINAVSDQLKKQEQLLVLQKKVDELRGQAIKATELENRIKRIEAIESEARKVLDETGRSDVEIHNHVEAQQILNEQRKRKIQEKTAHG</sequence>
<dbReference type="Pfam" id="PF05164">
    <property type="entry name" value="ZapA"/>
    <property type="match status" value="1"/>
</dbReference>
<gene>
    <name evidence="1" type="ORF">HMPREF9087_1495</name>
</gene>
<dbReference type="SUPFAM" id="SSF102829">
    <property type="entry name" value="Cell division protein ZapA-like"/>
    <property type="match status" value="1"/>
</dbReference>
<dbReference type="HOGENOM" id="CLU_116623_7_0_9"/>
<evidence type="ECO:0000313" key="2">
    <source>
        <dbReference type="Proteomes" id="UP000004835"/>
    </source>
</evidence>
<protein>
    <recommendedName>
        <fullName evidence="3">Cell division protein ZapA</fullName>
    </recommendedName>
</protein>
<evidence type="ECO:0008006" key="3">
    <source>
        <dbReference type="Google" id="ProtNLM"/>
    </source>
</evidence>
<dbReference type="Proteomes" id="UP000004835">
    <property type="component" value="Unassembled WGS sequence"/>
</dbReference>
<dbReference type="InterPro" id="IPR007838">
    <property type="entry name" value="Cell_div_ZapA-like"/>
</dbReference>